<dbReference type="Pfam" id="PF00105">
    <property type="entry name" value="zf-C4"/>
    <property type="match status" value="1"/>
</dbReference>
<evidence type="ECO:0000256" key="4">
    <source>
        <dbReference type="ARBA" id="ARBA00022771"/>
    </source>
</evidence>
<dbReference type="Pfam" id="PF00104">
    <property type="entry name" value="Hormone_recep"/>
    <property type="match status" value="1"/>
</dbReference>
<keyword evidence="5 11" id="KW-0862">Zinc</keyword>
<protein>
    <submittedName>
        <fullName evidence="17">Nuclear receptor domain-containing protein</fullName>
    </submittedName>
</protein>
<dbReference type="CDD" id="cd06960">
    <property type="entry name" value="NR_DBD_HNF4A"/>
    <property type="match status" value="1"/>
</dbReference>
<evidence type="ECO:0000259" key="14">
    <source>
        <dbReference type="PROSITE" id="PS51030"/>
    </source>
</evidence>
<feature type="coiled-coil region" evidence="12">
    <location>
        <begin position="297"/>
        <end position="324"/>
    </location>
</feature>
<evidence type="ECO:0000256" key="5">
    <source>
        <dbReference type="ARBA" id="ARBA00022833"/>
    </source>
</evidence>
<dbReference type="InterPro" id="IPR050274">
    <property type="entry name" value="Nuclear_hormone_rcpt_NR2"/>
</dbReference>
<dbReference type="FunFam" id="3.30.50.10:FF:000030">
    <property type="entry name" value="Nuclear Hormone Receptor family"/>
    <property type="match status" value="1"/>
</dbReference>
<keyword evidence="7 11" id="KW-0238">DNA-binding</keyword>
<keyword evidence="10 11" id="KW-0539">Nucleus</keyword>
<feature type="domain" description="NR LBD" evidence="15">
    <location>
        <begin position="301"/>
        <end position="538"/>
    </location>
</feature>
<dbReference type="PROSITE" id="PS51843">
    <property type="entry name" value="NR_LBD"/>
    <property type="match status" value="1"/>
</dbReference>
<dbReference type="InterPro" id="IPR035500">
    <property type="entry name" value="NHR-like_dom_sf"/>
</dbReference>
<dbReference type="SMART" id="SM00430">
    <property type="entry name" value="HOLI"/>
    <property type="match status" value="1"/>
</dbReference>
<reference evidence="17" key="1">
    <citation type="submission" date="2016-11" db="UniProtKB">
        <authorList>
            <consortium name="WormBaseParasite"/>
        </authorList>
    </citation>
    <scope>IDENTIFICATION</scope>
</reference>
<feature type="domain" description="Nuclear receptor" evidence="14">
    <location>
        <begin position="145"/>
        <end position="220"/>
    </location>
</feature>
<feature type="compositionally biased region" description="Low complexity" evidence="13">
    <location>
        <begin position="252"/>
        <end position="261"/>
    </location>
</feature>
<keyword evidence="9 11" id="KW-0675">Receptor</keyword>
<dbReference type="PRINTS" id="PR00047">
    <property type="entry name" value="STROIDFINGER"/>
</dbReference>
<dbReference type="SMART" id="SM00399">
    <property type="entry name" value="ZnF_C4"/>
    <property type="match status" value="1"/>
</dbReference>
<evidence type="ECO:0000256" key="3">
    <source>
        <dbReference type="ARBA" id="ARBA00022723"/>
    </source>
</evidence>
<evidence type="ECO:0000256" key="11">
    <source>
        <dbReference type="RuleBase" id="RU004334"/>
    </source>
</evidence>
<dbReference type="PRINTS" id="PR00398">
    <property type="entry name" value="STRDHORMONER"/>
</dbReference>
<dbReference type="GO" id="GO:0003700">
    <property type="term" value="F:DNA-binding transcription factor activity"/>
    <property type="evidence" value="ECO:0007669"/>
    <property type="project" value="InterPro"/>
</dbReference>
<dbReference type="GO" id="GO:0008270">
    <property type="term" value="F:zinc ion binding"/>
    <property type="evidence" value="ECO:0007669"/>
    <property type="project" value="UniProtKB-KW"/>
</dbReference>
<proteinExistence type="inferred from homology"/>
<evidence type="ECO:0000256" key="1">
    <source>
        <dbReference type="ARBA" id="ARBA00004123"/>
    </source>
</evidence>
<dbReference type="PROSITE" id="PS51030">
    <property type="entry name" value="NUCLEAR_REC_DBD_2"/>
    <property type="match status" value="1"/>
</dbReference>
<dbReference type="InterPro" id="IPR001723">
    <property type="entry name" value="Nuclear_hrmn_rcpt"/>
</dbReference>
<dbReference type="Proteomes" id="UP000095281">
    <property type="component" value="Unplaced"/>
</dbReference>
<name>A0A1I8BX44_MELHA</name>
<dbReference type="Gene3D" id="1.10.565.10">
    <property type="entry name" value="Retinoid X Receptor"/>
    <property type="match status" value="1"/>
</dbReference>
<dbReference type="InterPro" id="IPR049636">
    <property type="entry name" value="HNF4-like_DBD"/>
</dbReference>
<keyword evidence="4 11" id="KW-0863">Zinc-finger</keyword>
<dbReference type="InterPro" id="IPR013088">
    <property type="entry name" value="Znf_NHR/GATA"/>
</dbReference>
<keyword evidence="3 11" id="KW-0479">Metal-binding</keyword>
<keyword evidence="12" id="KW-0175">Coiled coil</keyword>
<dbReference type="PANTHER" id="PTHR24083">
    <property type="entry name" value="NUCLEAR HORMONE RECEPTOR"/>
    <property type="match status" value="1"/>
</dbReference>
<evidence type="ECO:0000256" key="2">
    <source>
        <dbReference type="ARBA" id="ARBA00005993"/>
    </source>
</evidence>
<dbReference type="SUPFAM" id="SSF57716">
    <property type="entry name" value="Glucocorticoid receptor-like (DNA-binding domain)"/>
    <property type="match status" value="1"/>
</dbReference>
<evidence type="ECO:0000313" key="17">
    <source>
        <dbReference type="WBParaSite" id="MhA1_Contig70.frz3.gene31"/>
    </source>
</evidence>
<dbReference type="InterPro" id="IPR001628">
    <property type="entry name" value="Znf_hrmn_rcpt"/>
</dbReference>
<evidence type="ECO:0000256" key="9">
    <source>
        <dbReference type="ARBA" id="ARBA00023170"/>
    </source>
</evidence>
<evidence type="ECO:0000256" key="6">
    <source>
        <dbReference type="ARBA" id="ARBA00023015"/>
    </source>
</evidence>
<evidence type="ECO:0000256" key="13">
    <source>
        <dbReference type="SAM" id="MobiDB-lite"/>
    </source>
</evidence>
<dbReference type="InterPro" id="IPR000536">
    <property type="entry name" value="Nucl_hrmn_rcpt_lig-bd"/>
</dbReference>
<dbReference type="PROSITE" id="PS00031">
    <property type="entry name" value="NUCLEAR_REC_DBD_1"/>
    <property type="match status" value="1"/>
</dbReference>
<comment type="subcellular location">
    <subcellularLocation>
        <location evidence="1 11">Nucleus</location>
    </subcellularLocation>
</comment>
<keyword evidence="8 11" id="KW-0804">Transcription</keyword>
<dbReference type="GO" id="GO:0000978">
    <property type="term" value="F:RNA polymerase II cis-regulatory region sequence-specific DNA binding"/>
    <property type="evidence" value="ECO:0007669"/>
    <property type="project" value="InterPro"/>
</dbReference>
<comment type="similarity">
    <text evidence="2 11">Belongs to the nuclear hormone receptor family.</text>
</comment>
<dbReference type="WBParaSite" id="MhA1_Contig70.frz3.gene31">
    <property type="protein sequence ID" value="MhA1_Contig70.frz3.gene31"/>
    <property type="gene ID" value="MhA1_Contig70.frz3.gene31"/>
</dbReference>
<dbReference type="GO" id="GO:0005634">
    <property type="term" value="C:nucleus"/>
    <property type="evidence" value="ECO:0007669"/>
    <property type="project" value="UniProtKB-SubCell"/>
</dbReference>
<evidence type="ECO:0000256" key="10">
    <source>
        <dbReference type="ARBA" id="ARBA00023242"/>
    </source>
</evidence>
<evidence type="ECO:0000256" key="7">
    <source>
        <dbReference type="ARBA" id="ARBA00023125"/>
    </source>
</evidence>
<organism evidence="16 17">
    <name type="scientific">Meloidogyne hapla</name>
    <name type="common">Root-knot nematode worm</name>
    <dbReference type="NCBI Taxonomy" id="6305"/>
    <lineage>
        <taxon>Eukaryota</taxon>
        <taxon>Metazoa</taxon>
        <taxon>Ecdysozoa</taxon>
        <taxon>Nematoda</taxon>
        <taxon>Chromadorea</taxon>
        <taxon>Rhabditida</taxon>
        <taxon>Tylenchina</taxon>
        <taxon>Tylenchomorpha</taxon>
        <taxon>Tylenchoidea</taxon>
        <taxon>Meloidogynidae</taxon>
        <taxon>Meloidogyninae</taxon>
        <taxon>Meloidogyne</taxon>
    </lineage>
</organism>
<accession>A0A1I8BX44</accession>
<evidence type="ECO:0000259" key="15">
    <source>
        <dbReference type="PROSITE" id="PS51843"/>
    </source>
</evidence>
<sequence length="622" mass="69401">MIKMELSNEKKECLEINKQQIKEKGTVNLQNSKIQSNNLVIRQEENLTISDRVLPRDFNKANFTLADAAVLLGSSTGCSSLASIAALTNTVDFGSIPFPLFQQSLMGNSSTPLNSPISTVQNGVVKRAKRKSSGGLPIGANGQIQADCLICSDKATGKHYGSVSCDGCKGFFRRTIRKKHNYVCRFSSSCVVDKNQRNSCRRCRFEKCLINGMRPEAVQLERDRIAATRRSNCDNNLKLMVDTENGDEFPNKKLTNNNLTNQTPLSSPTSITNNEELLNIKLKNAAIAEYKGIIYRLMNAEKILSSNKLNKEEEKEEIKNEMKNNCKVATTGDVTDSMHHQLILLVEWAKQLEEFRRLSLFSQIALLRHFSAQHLVICAAYRSFCSSKDIGRFENDAIWLANDRCVPRDAPKIPDVNRVVARILDHLTAPMRRLHLEDREFVALKAVAFFDPMAKDIEEPAKLEIEKIRQQIMSAFEYQVTLINNQYISLPNNRLANLLLLLPPLMAIGRDLVEEAQLAKLFGLANVDELMAELLLPEDAETRSYSRLRTSVTSSIVQSNVTSPNPPATSPQILQISGSATNSQSLLAIPTPIYSSTSSLMLQIGCCSTLPQQQNSFGNLQK</sequence>
<dbReference type="SUPFAM" id="SSF48508">
    <property type="entry name" value="Nuclear receptor ligand-binding domain"/>
    <property type="match status" value="1"/>
</dbReference>
<keyword evidence="16" id="KW-1185">Reference proteome</keyword>
<evidence type="ECO:0000256" key="12">
    <source>
        <dbReference type="SAM" id="Coils"/>
    </source>
</evidence>
<dbReference type="AlphaFoldDB" id="A0A1I8BX44"/>
<evidence type="ECO:0000256" key="8">
    <source>
        <dbReference type="ARBA" id="ARBA00023163"/>
    </source>
</evidence>
<evidence type="ECO:0000313" key="16">
    <source>
        <dbReference type="Proteomes" id="UP000095281"/>
    </source>
</evidence>
<dbReference type="OMA" id="YGAIACN"/>
<keyword evidence="6 11" id="KW-0805">Transcription regulation</keyword>
<feature type="region of interest" description="Disordered" evidence="13">
    <location>
        <begin position="251"/>
        <end position="270"/>
    </location>
</feature>
<dbReference type="Gene3D" id="3.30.50.10">
    <property type="entry name" value="Erythroid Transcription Factor GATA-1, subunit A"/>
    <property type="match status" value="1"/>
</dbReference>